<comment type="caution">
    <text evidence="1">The sequence shown here is derived from an EMBL/GenBank/DDBJ whole genome shotgun (WGS) entry which is preliminary data.</text>
</comment>
<evidence type="ECO:0000313" key="2">
    <source>
        <dbReference type="Proteomes" id="UP000367750"/>
    </source>
</evidence>
<dbReference type="RefSeq" id="WP_150456583.1">
    <property type="nucleotide sequence ID" value="NZ_VYKK01000004.1"/>
</dbReference>
<dbReference type="Proteomes" id="UP000367750">
    <property type="component" value="Unassembled WGS sequence"/>
</dbReference>
<evidence type="ECO:0008006" key="3">
    <source>
        <dbReference type="Google" id="ProtNLM"/>
    </source>
</evidence>
<accession>A0A5J5GHU7</accession>
<protein>
    <recommendedName>
        <fullName evidence="3">DUF4298 domain-containing protein</fullName>
    </recommendedName>
</protein>
<organism evidence="1 2">
    <name type="scientific">Paenibacillus spiritus</name>
    <dbReference type="NCBI Taxonomy" id="2496557"/>
    <lineage>
        <taxon>Bacteria</taxon>
        <taxon>Bacillati</taxon>
        <taxon>Bacillota</taxon>
        <taxon>Bacilli</taxon>
        <taxon>Bacillales</taxon>
        <taxon>Paenibacillaceae</taxon>
        <taxon>Paenibacillus</taxon>
    </lineage>
</organism>
<keyword evidence="2" id="KW-1185">Reference proteome</keyword>
<dbReference type="AlphaFoldDB" id="A0A5J5GHU7"/>
<sequence length="95" mass="11096">MNIQQLQQGEELLELIKTTQEGIKVLKKLYEERRENRNQAALDDGLYSLSISKFRDGSGTNADLSRYFGNWELLNVIIQTLERQLKEFEAKFESL</sequence>
<gene>
    <name evidence="1" type="ORF">F4V43_02055</name>
</gene>
<name>A0A5J5GHU7_9BACL</name>
<reference evidence="1 2" key="1">
    <citation type="submission" date="2019-09" db="EMBL/GenBank/DDBJ databases">
        <title>Bacillus ochoae sp. nov., Paenibacillus whitsoniae sp. nov., Paenibacillus spiritus sp. nov. Isolated from the Mars Exploration Rover during spacecraft assembly.</title>
        <authorList>
            <person name="Seuylemezian A."/>
            <person name="Vaishampayan P."/>
        </authorList>
    </citation>
    <scope>NUCLEOTIDE SEQUENCE [LARGE SCALE GENOMIC DNA]</scope>
    <source>
        <strain evidence="1 2">MER_111</strain>
    </source>
</reference>
<evidence type="ECO:0000313" key="1">
    <source>
        <dbReference type="EMBL" id="KAA9007293.1"/>
    </source>
</evidence>
<proteinExistence type="predicted"/>
<dbReference type="EMBL" id="VYKK01000004">
    <property type="protein sequence ID" value="KAA9007293.1"/>
    <property type="molecule type" value="Genomic_DNA"/>
</dbReference>